<dbReference type="EMBL" id="HBIU01019708">
    <property type="protein sequence ID" value="CAE0630454.1"/>
    <property type="molecule type" value="Transcribed_RNA"/>
</dbReference>
<feature type="compositionally biased region" description="Polar residues" evidence="1">
    <location>
        <begin position="95"/>
        <end position="109"/>
    </location>
</feature>
<sequence>MPNHRMTSGISASAGMLRSICSVVSSRASAAFQVPVSRPSTRPRPPPSASAEKARTVLTATWWANSPERSSRQNAAATAAGSGRMRADSRPLREASSQATRMAAGSSQGVRRRRIASAGRHGLGRVIVGHHLAERAGQCRGTELLAHIQRQQREHQLGEAVGFIKVRVATQDEVLQPERGVCLDAVRHLLRVAHQRRAGAAAHQAHAGPEVGRNLQAVAHIGLVEAAAVQLGHAALADRVHALEAGLRRADGGFVQLGQQLARGAPGLVLGLAHDDMQPDAVAQRAPVCGGALAHVGQLLGHLLGRLAPGQIGVHLRRRQLVGRRRGAAEEHRRIGAVDRRIQDLAGLDAQMLAFEVEGLAVVRAGQQLAPDPDELGGLLVACRVVEELAVAGQLFGIAAGDQVDQQPTARQPVQRGGHAGALRRRHQAGAQRDEEFQLACRVDQAGRNHPGVFAAAAGGQQHALVAQAVGGDRDLLEVGMVGHARAARAAEVAAVAVGGNEPEDLHGGLGLAEGGGHGIQHADGPGDEAELGEGVGHLLLLLDEGAGQRAHRRRAAALHHPVDRGQRQGGEVGIALHRVAAVGLGAGVGVGQGLEQGLHQRGLAAQGRGGEVEGVVARQPAAGGQRAQLATDLGGGEVGVPDGPGVHRAAFDGRTRFGWGEVDGLDVGPCQAGAAQGLHGQEVGAAALLQRDAFAFQGRQGFQRRIGLDQHRRAVGLGRLGAHIDHVLAGGLGEHRRRIAGGTEVHAAQSQGLEQLRAGGEFGPAHLGAGQALLQQAIALQQREVKRALLETDAQALGRRVHGTGQCRSAGRHQPVAPLHAATPRHAGRARPR</sequence>
<reference evidence="2" key="1">
    <citation type="submission" date="2021-01" db="EMBL/GenBank/DDBJ databases">
        <authorList>
            <person name="Corre E."/>
            <person name="Pelletier E."/>
            <person name="Niang G."/>
            <person name="Scheremetjew M."/>
            <person name="Finn R."/>
            <person name="Kale V."/>
            <person name="Holt S."/>
            <person name="Cochrane G."/>
            <person name="Meng A."/>
            <person name="Brown T."/>
            <person name="Cohen L."/>
        </authorList>
    </citation>
    <scope>NUCLEOTIDE SEQUENCE</scope>
    <source>
        <strain evidence="2">CCMP3107</strain>
    </source>
</reference>
<organism evidence="2">
    <name type="scientific">Heterosigma akashiwo</name>
    <name type="common">Chromophytic alga</name>
    <name type="synonym">Heterosigma carterae</name>
    <dbReference type="NCBI Taxonomy" id="2829"/>
    <lineage>
        <taxon>Eukaryota</taxon>
        <taxon>Sar</taxon>
        <taxon>Stramenopiles</taxon>
        <taxon>Ochrophyta</taxon>
        <taxon>Raphidophyceae</taxon>
        <taxon>Chattonellales</taxon>
        <taxon>Chattonellaceae</taxon>
        <taxon>Heterosigma</taxon>
    </lineage>
</organism>
<feature type="region of interest" description="Disordered" evidence="1">
    <location>
        <begin position="806"/>
        <end position="834"/>
    </location>
</feature>
<accession>A0A7S3XRX8</accession>
<protein>
    <submittedName>
        <fullName evidence="2">Uncharacterized protein</fullName>
    </submittedName>
</protein>
<name>A0A7S3XRX8_HETAK</name>
<evidence type="ECO:0000313" key="2">
    <source>
        <dbReference type="EMBL" id="CAE0630454.1"/>
    </source>
</evidence>
<evidence type="ECO:0000256" key="1">
    <source>
        <dbReference type="SAM" id="MobiDB-lite"/>
    </source>
</evidence>
<gene>
    <name evidence="2" type="ORF">HAKA00212_LOCUS9150</name>
</gene>
<feature type="region of interest" description="Disordered" evidence="1">
    <location>
        <begin position="407"/>
        <end position="431"/>
    </location>
</feature>
<feature type="compositionally biased region" description="Polar residues" evidence="1">
    <location>
        <begin position="66"/>
        <end position="76"/>
    </location>
</feature>
<feature type="region of interest" description="Disordered" evidence="1">
    <location>
        <begin position="66"/>
        <end position="112"/>
    </location>
</feature>
<feature type="region of interest" description="Disordered" evidence="1">
    <location>
        <begin position="31"/>
        <end position="53"/>
    </location>
</feature>
<dbReference type="AlphaFoldDB" id="A0A7S3XRX8"/>
<proteinExistence type="predicted"/>